<evidence type="ECO:0000256" key="1">
    <source>
        <dbReference type="SAM" id="MobiDB-lite"/>
    </source>
</evidence>
<dbReference type="InterPro" id="IPR021412">
    <property type="entry name" value="DUF3052"/>
</dbReference>
<protein>
    <submittedName>
        <fullName evidence="2">DUF3052 family protein</fullName>
    </submittedName>
</protein>
<evidence type="ECO:0000313" key="2">
    <source>
        <dbReference type="EMBL" id="MBR7827898.1"/>
    </source>
</evidence>
<dbReference type="EMBL" id="JAGSOH010000044">
    <property type="protein sequence ID" value="MBR7827898.1"/>
    <property type="molecule type" value="Genomic_DNA"/>
</dbReference>
<name>A0A941ECF9_9ACTN</name>
<comment type="caution">
    <text evidence="2">The sequence shown here is derived from an EMBL/GenBank/DDBJ whole genome shotgun (WGS) entry which is preliminary data.</text>
</comment>
<dbReference type="Proteomes" id="UP000676325">
    <property type="component" value="Unassembled WGS sequence"/>
</dbReference>
<sequence length="145" mass="15246">MAANSTGTSAGTGTTPLPKKLGIKPGHRVALLNAPGGFAATLAPLPEAVEVVEALDSDSFDVILWFGTERAGLERIVKDVRAVLEPAGGLWIGWPKRASGIPTEVTDDIVREVALPTGLVDNKICAIDAAWSGIRLVVRRELRGL</sequence>
<reference evidence="2" key="1">
    <citation type="submission" date="2021-04" db="EMBL/GenBank/DDBJ databases">
        <title>Genome based classification of Actinospica acidithermotolerans sp. nov., an actinobacterium isolated from an Indonesian hot spring.</title>
        <authorList>
            <person name="Kusuma A.B."/>
            <person name="Putra K.E."/>
            <person name="Nafisah S."/>
            <person name="Loh J."/>
            <person name="Nouioui I."/>
            <person name="Goodfellow M."/>
        </authorList>
    </citation>
    <scope>NUCLEOTIDE SEQUENCE</scope>
    <source>
        <strain evidence="2">MGRD01-02</strain>
    </source>
</reference>
<feature type="compositionally biased region" description="Low complexity" evidence="1">
    <location>
        <begin position="1"/>
        <end position="15"/>
    </location>
</feature>
<dbReference type="RefSeq" id="WP_212519040.1">
    <property type="nucleotide sequence ID" value="NZ_JAGSOH010000044.1"/>
</dbReference>
<gene>
    <name evidence="2" type="ORF">KDK95_16390</name>
</gene>
<dbReference type="AlphaFoldDB" id="A0A941ECF9"/>
<keyword evidence="3" id="KW-1185">Reference proteome</keyword>
<dbReference type="Pfam" id="PF11253">
    <property type="entry name" value="DUF3052"/>
    <property type="match status" value="1"/>
</dbReference>
<feature type="region of interest" description="Disordered" evidence="1">
    <location>
        <begin position="1"/>
        <end position="21"/>
    </location>
</feature>
<organism evidence="2 3">
    <name type="scientific">Actinospica acidithermotolerans</name>
    <dbReference type="NCBI Taxonomy" id="2828514"/>
    <lineage>
        <taxon>Bacteria</taxon>
        <taxon>Bacillati</taxon>
        <taxon>Actinomycetota</taxon>
        <taxon>Actinomycetes</taxon>
        <taxon>Catenulisporales</taxon>
        <taxon>Actinospicaceae</taxon>
        <taxon>Actinospica</taxon>
    </lineage>
</organism>
<evidence type="ECO:0000313" key="3">
    <source>
        <dbReference type="Proteomes" id="UP000676325"/>
    </source>
</evidence>
<proteinExistence type="predicted"/>
<accession>A0A941ECF9</accession>